<protein>
    <recommendedName>
        <fullName evidence="6">HTH luxR-type domain-containing protein</fullName>
    </recommendedName>
</protein>
<dbReference type="PRINTS" id="PR00038">
    <property type="entry name" value="HTHLUXR"/>
</dbReference>
<evidence type="ECO:0000256" key="2">
    <source>
        <dbReference type="ARBA" id="ARBA00023015"/>
    </source>
</evidence>
<evidence type="ECO:0000313" key="8">
    <source>
        <dbReference type="Proteomes" id="UP000611554"/>
    </source>
</evidence>
<keyword evidence="1" id="KW-0597">Phosphoprotein</keyword>
<dbReference type="InterPro" id="IPR039420">
    <property type="entry name" value="WalR-like"/>
</dbReference>
<dbReference type="InterPro" id="IPR011006">
    <property type="entry name" value="CheY-like_superfamily"/>
</dbReference>
<feature type="region of interest" description="Disordered" evidence="5">
    <location>
        <begin position="36"/>
        <end position="60"/>
    </location>
</feature>
<dbReference type="SMART" id="SM00421">
    <property type="entry name" value="HTH_LUXR"/>
    <property type="match status" value="1"/>
</dbReference>
<feature type="domain" description="HTH luxR-type" evidence="6">
    <location>
        <begin position="329"/>
        <end position="394"/>
    </location>
</feature>
<accession>A0ABQ2RNT1</accession>
<sequence>MPLFQHLPHTVVLPVPGAIDDTNSLRTWFPEIVDELDDPDIDPGRLPSSRHNASRKRLPEDESGGVYATVLWPCRHGHQWKASILNRVQGAGCPHCSRAGISKEQVRLDAEPSGLMKLIQPEPPDPRLPDGLPNVASHQIMAPPQYKPEHWRYKAVEVDAVFQIEGGIRIGVEYDGSYHHSTKRRDRQQYENEKSQVLVTAGLLDLLIHVRLGDLPALKVPEGLTMPAPERSTPYQQARAVAAAVERILSAHRKQPPRVVILTTFDLDEYVYNALRAGASGFLLKDTPPERLIAAIHTVASGDMLFAPTVTQRLVKAYTHRPDPAVTRLAPQLDVLTAREAEVLKLVGHALPNAEIAARLNVSEATVKIHLNRAMTKLNLGSRAQAVAPACESGLVTPGTETTADGLVRG</sequence>
<keyword evidence="4" id="KW-0804">Transcription</keyword>
<gene>
    <name evidence="7" type="ORF">GCM10010140_76760</name>
</gene>
<dbReference type="InterPro" id="IPR025487">
    <property type="entry name" value="DUF4379"/>
</dbReference>
<dbReference type="CDD" id="cd06170">
    <property type="entry name" value="LuxR_C_like"/>
    <property type="match status" value="1"/>
</dbReference>
<comment type="caution">
    <text evidence="7">The sequence shown here is derived from an EMBL/GenBank/DDBJ whole genome shotgun (WGS) entry which is preliminary data.</text>
</comment>
<dbReference type="EMBL" id="BMQJ01000041">
    <property type="protein sequence ID" value="GGQ35422.1"/>
    <property type="molecule type" value="Genomic_DNA"/>
</dbReference>
<evidence type="ECO:0000256" key="1">
    <source>
        <dbReference type="ARBA" id="ARBA00022553"/>
    </source>
</evidence>
<dbReference type="PANTHER" id="PTHR43214">
    <property type="entry name" value="TWO-COMPONENT RESPONSE REGULATOR"/>
    <property type="match status" value="1"/>
</dbReference>
<dbReference type="PANTHER" id="PTHR43214:SF24">
    <property type="entry name" value="TRANSCRIPTIONAL REGULATORY PROTEIN NARL-RELATED"/>
    <property type="match status" value="1"/>
</dbReference>
<dbReference type="Gene3D" id="3.40.50.2300">
    <property type="match status" value="1"/>
</dbReference>
<keyword evidence="8" id="KW-1185">Reference proteome</keyword>
<dbReference type="InterPro" id="IPR058245">
    <property type="entry name" value="NreC/VraR/RcsB-like_REC"/>
</dbReference>
<evidence type="ECO:0000256" key="3">
    <source>
        <dbReference type="ARBA" id="ARBA00023125"/>
    </source>
</evidence>
<keyword evidence="2" id="KW-0805">Transcription regulation</keyword>
<dbReference type="InterPro" id="IPR000792">
    <property type="entry name" value="Tscrpt_reg_LuxR_C"/>
</dbReference>
<name>A0ABQ2RNT1_9ACTN</name>
<evidence type="ECO:0000259" key="6">
    <source>
        <dbReference type="PROSITE" id="PS50043"/>
    </source>
</evidence>
<dbReference type="SUPFAM" id="SSF52172">
    <property type="entry name" value="CheY-like"/>
    <property type="match status" value="1"/>
</dbReference>
<evidence type="ECO:0000256" key="5">
    <source>
        <dbReference type="SAM" id="MobiDB-lite"/>
    </source>
</evidence>
<dbReference type="Pfam" id="PF14311">
    <property type="entry name" value="DUF4379"/>
    <property type="match status" value="1"/>
</dbReference>
<dbReference type="Proteomes" id="UP000611554">
    <property type="component" value="Unassembled WGS sequence"/>
</dbReference>
<dbReference type="Pfam" id="PF00196">
    <property type="entry name" value="GerE"/>
    <property type="match status" value="1"/>
</dbReference>
<dbReference type="InterPro" id="IPR016032">
    <property type="entry name" value="Sig_transdc_resp-reg_C-effctor"/>
</dbReference>
<dbReference type="PROSITE" id="PS50043">
    <property type="entry name" value="HTH_LUXR_2"/>
    <property type="match status" value="1"/>
</dbReference>
<evidence type="ECO:0000256" key="4">
    <source>
        <dbReference type="ARBA" id="ARBA00023163"/>
    </source>
</evidence>
<proteinExistence type="predicted"/>
<keyword evidence="3" id="KW-0238">DNA-binding</keyword>
<organism evidence="7 8">
    <name type="scientific">Streptosporangium pseudovulgare</name>
    <dbReference type="NCBI Taxonomy" id="35765"/>
    <lineage>
        <taxon>Bacteria</taxon>
        <taxon>Bacillati</taxon>
        <taxon>Actinomycetota</taxon>
        <taxon>Actinomycetes</taxon>
        <taxon>Streptosporangiales</taxon>
        <taxon>Streptosporangiaceae</taxon>
        <taxon>Streptosporangium</taxon>
    </lineage>
</organism>
<dbReference type="SUPFAM" id="SSF46894">
    <property type="entry name" value="C-terminal effector domain of the bipartite response regulators"/>
    <property type="match status" value="1"/>
</dbReference>
<evidence type="ECO:0000313" key="7">
    <source>
        <dbReference type="EMBL" id="GGQ35422.1"/>
    </source>
</evidence>
<dbReference type="CDD" id="cd17535">
    <property type="entry name" value="REC_NarL-like"/>
    <property type="match status" value="1"/>
</dbReference>
<reference evidence="8" key="1">
    <citation type="journal article" date="2019" name="Int. J. Syst. Evol. Microbiol.">
        <title>The Global Catalogue of Microorganisms (GCM) 10K type strain sequencing project: providing services to taxonomists for standard genome sequencing and annotation.</title>
        <authorList>
            <consortium name="The Broad Institute Genomics Platform"/>
            <consortium name="The Broad Institute Genome Sequencing Center for Infectious Disease"/>
            <person name="Wu L."/>
            <person name="Ma J."/>
        </authorList>
    </citation>
    <scope>NUCLEOTIDE SEQUENCE [LARGE SCALE GENOMIC DNA]</scope>
    <source>
        <strain evidence="8">JCM 3115</strain>
    </source>
</reference>